<dbReference type="EMBL" id="CAJGYM010000002">
    <property type="protein sequence ID" value="CAD6185089.1"/>
    <property type="molecule type" value="Genomic_DNA"/>
</dbReference>
<evidence type="ECO:0000313" key="1">
    <source>
        <dbReference type="EMBL" id="CAD6185089.1"/>
    </source>
</evidence>
<dbReference type="Proteomes" id="UP000835052">
    <property type="component" value="Unassembled WGS sequence"/>
</dbReference>
<protein>
    <submittedName>
        <fullName evidence="1">Uncharacterized protein</fullName>
    </submittedName>
</protein>
<organism evidence="1 2">
    <name type="scientific">Caenorhabditis auriculariae</name>
    <dbReference type="NCBI Taxonomy" id="2777116"/>
    <lineage>
        <taxon>Eukaryota</taxon>
        <taxon>Metazoa</taxon>
        <taxon>Ecdysozoa</taxon>
        <taxon>Nematoda</taxon>
        <taxon>Chromadorea</taxon>
        <taxon>Rhabditida</taxon>
        <taxon>Rhabditina</taxon>
        <taxon>Rhabditomorpha</taxon>
        <taxon>Rhabditoidea</taxon>
        <taxon>Rhabditidae</taxon>
        <taxon>Peloderinae</taxon>
        <taxon>Caenorhabditis</taxon>
    </lineage>
</organism>
<dbReference type="AlphaFoldDB" id="A0A8S1GPB3"/>
<gene>
    <name evidence="1" type="ORF">CAUJ_LOCUS1008</name>
</gene>
<keyword evidence="2" id="KW-1185">Reference proteome</keyword>
<evidence type="ECO:0000313" key="2">
    <source>
        <dbReference type="Proteomes" id="UP000835052"/>
    </source>
</evidence>
<comment type="caution">
    <text evidence="1">The sequence shown here is derived from an EMBL/GenBank/DDBJ whole genome shotgun (WGS) entry which is preliminary data.</text>
</comment>
<proteinExistence type="predicted"/>
<name>A0A8S1GPB3_9PELO</name>
<accession>A0A8S1GPB3</accession>
<sequence length="74" mass="8129">MSACWAGISVTIQAVIIREHPGRMEREVEPPALEMSLLHSSSPMASSLGPHNNKAQPLTNRCRLWLRLPSGHSS</sequence>
<reference evidence="1" key="1">
    <citation type="submission" date="2020-10" db="EMBL/GenBank/DDBJ databases">
        <authorList>
            <person name="Kikuchi T."/>
        </authorList>
    </citation>
    <scope>NUCLEOTIDE SEQUENCE</scope>
    <source>
        <strain evidence="1">NKZ352</strain>
    </source>
</reference>